<dbReference type="Pfam" id="PF08459">
    <property type="entry name" value="UvrC_RNaseH_dom"/>
    <property type="match status" value="1"/>
</dbReference>
<keyword evidence="6 7" id="KW-0742">SOS response</keyword>
<feature type="region of interest" description="Disordered" evidence="8">
    <location>
        <begin position="1"/>
        <end position="21"/>
    </location>
</feature>
<keyword evidence="13" id="KW-1185">Reference proteome</keyword>
<dbReference type="NCBIfam" id="NF001824">
    <property type="entry name" value="PRK00558.1-5"/>
    <property type="match status" value="1"/>
</dbReference>
<evidence type="ECO:0000256" key="8">
    <source>
        <dbReference type="SAM" id="MobiDB-lite"/>
    </source>
</evidence>
<dbReference type="Pfam" id="PF14520">
    <property type="entry name" value="HHH_5"/>
    <property type="match status" value="1"/>
</dbReference>
<dbReference type="PROSITE" id="PS50151">
    <property type="entry name" value="UVR"/>
    <property type="match status" value="1"/>
</dbReference>
<dbReference type="Gene3D" id="3.40.1440.10">
    <property type="entry name" value="GIY-YIG endonuclease"/>
    <property type="match status" value="1"/>
</dbReference>
<comment type="subunit">
    <text evidence="7">Interacts with UvrB in an incision complex.</text>
</comment>
<keyword evidence="5 7" id="KW-0234">DNA repair</keyword>
<dbReference type="InterPro" id="IPR004791">
    <property type="entry name" value="UvrC"/>
</dbReference>
<dbReference type="PANTHER" id="PTHR30562">
    <property type="entry name" value="UVRC/OXIDOREDUCTASE"/>
    <property type="match status" value="1"/>
</dbReference>
<dbReference type="InterPro" id="IPR000305">
    <property type="entry name" value="GIY-YIG_endonuc"/>
</dbReference>
<dbReference type="SUPFAM" id="SSF82771">
    <property type="entry name" value="GIY-YIG endonuclease"/>
    <property type="match status" value="1"/>
</dbReference>
<dbReference type="EMBL" id="JARYGX010000013">
    <property type="protein sequence ID" value="MDH7452729.1"/>
    <property type="molecule type" value="Genomic_DNA"/>
</dbReference>
<dbReference type="NCBIfam" id="TIGR00194">
    <property type="entry name" value="uvrC"/>
    <property type="match status" value="1"/>
</dbReference>
<dbReference type="PANTHER" id="PTHR30562:SF1">
    <property type="entry name" value="UVRABC SYSTEM PROTEIN C"/>
    <property type="match status" value="1"/>
</dbReference>
<comment type="caution">
    <text evidence="12">The sequence shown here is derived from an EMBL/GenBank/DDBJ whole genome shotgun (WGS) entry which is preliminary data.</text>
</comment>
<evidence type="ECO:0000256" key="7">
    <source>
        <dbReference type="HAMAP-Rule" id="MF_00203"/>
    </source>
</evidence>
<evidence type="ECO:0000256" key="3">
    <source>
        <dbReference type="ARBA" id="ARBA00022769"/>
    </source>
</evidence>
<evidence type="ECO:0000259" key="10">
    <source>
        <dbReference type="PROSITE" id="PS50164"/>
    </source>
</evidence>
<dbReference type="Gene3D" id="1.10.150.20">
    <property type="entry name" value="5' to 3' exonuclease, C-terminal subdomain"/>
    <property type="match status" value="1"/>
</dbReference>
<organism evidence="12 13">
    <name type="scientific">Luteimonas composti</name>
    <dbReference type="NCBI Taxonomy" id="398257"/>
    <lineage>
        <taxon>Bacteria</taxon>
        <taxon>Pseudomonadati</taxon>
        <taxon>Pseudomonadota</taxon>
        <taxon>Gammaproteobacteria</taxon>
        <taxon>Lysobacterales</taxon>
        <taxon>Lysobacteraceae</taxon>
        <taxon>Luteimonas</taxon>
    </lineage>
</organism>
<dbReference type="InterPro" id="IPR035901">
    <property type="entry name" value="GIY-YIG_endonuc_sf"/>
</dbReference>
<reference evidence="12" key="1">
    <citation type="journal article" date="2007" name="Int. J. Syst. Evol. Microbiol.">
        <title>Luteimonas composti sp. nov., a moderately thermophilic bacterium isolated from food waste.</title>
        <authorList>
            <person name="Young C.C."/>
            <person name="Kampfer P."/>
            <person name="Chen W.M."/>
            <person name="Yen W.S."/>
            <person name="Arun A.B."/>
            <person name="Lai W.A."/>
            <person name="Shen F.T."/>
            <person name="Rekha P.D."/>
            <person name="Lin K.Y."/>
            <person name="Chou J.H."/>
        </authorList>
    </citation>
    <scope>NUCLEOTIDE SEQUENCE</scope>
    <source>
        <strain evidence="12">CC-YY355</strain>
    </source>
</reference>
<dbReference type="InterPro" id="IPR003583">
    <property type="entry name" value="Hlx-hairpin-Hlx_DNA-bd_motif"/>
</dbReference>
<accession>A0ABT6MQ56</accession>
<evidence type="ECO:0000259" key="9">
    <source>
        <dbReference type="PROSITE" id="PS50151"/>
    </source>
</evidence>
<dbReference type="SMART" id="SM00465">
    <property type="entry name" value="GIYc"/>
    <property type="match status" value="1"/>
</dbReference>
<evidence type="ECO:0000256" key="6">
    <source>
        <dbReference type="ARBA" id="ARBA00023236"/>
    </source>
</evidence>
<dbReference type="PROSITE" id="PS50164">
    <property type="entry name" value="GIY_YIG"/>
    <property type="match status" value="1"/>
</dbReference>
<evidence type="ECO:0000259" key="11">
    <source>
        <dbReference type="PROSITE" id="PS50165"/>
    </source>
</evidence>
<comment type="similarity">
    <text evidence="7">Belongs to the UvrC family.</text>
</comment>
<dbReference type="RefSeq" id="WP_280941924.1">
    <property type="nucleotide sequence ID" value="NZ_JARYGX010000013.1"/>
</dbReference>
<feature type="region of interest" description="Disordered" evidence="8">
    <location>
        <begin position="463"/>
        <end position="500"/>
    </location>
</feature>
<feature type="domain" description="GIY-YIG" evidence="10">
    <location>
        <begin position="30"/>
        <end position="108"/>
    </location>
</feature>
<dbReference type="HAMAP" id="MF_00203">
    <property type="entry name" value="UvrC"/>
    <property type="match status" value="1"/>
</dbReference>
<dbReference type="SMART" id="SM00278">
    <property type="entry name" value="HhH1"/>
    <property type="match status" value="2"/>
</dbReference>
<dbReference type="InterPro" id="IPR001943">
    <property type="entry name" value="UVR_dom"/>
</dbReference>
<reference evidence="12" key="2">
    <citation type="submission" date="2023-04" db="EMBL/GenBank/DDBJ databases">
        <authorList>
            <person name="Sun J.-Q."/>
        </authorList>
    </citation>
    <scope>NUCLEOTIDE SEQUENCE</scope>
    <source>
        <strain evidence="12">CC-YY355</strain>
    </source>
</reference>
<dbReference type="CDD" id="cd10434">
    <property type="entry name" value="GIY-YIG_UvrC_Cho"/>
    <property type="match status" value="1"/>
</dbReference>
<evidence type="ECO:0000256" key="1">
    <source>
        <dbReference type="ARBA" id="ARBA00022490"/>
    </source>
</evidence>
<dbReference type="InterPro" id="IPR038476">
    <property type="entry name" value="UvrC_RNase_H_dom_sf"/>
</dbReference>
<feature type="domain" description="UvrC family homology region profile" evidence="11">
    <location>
        <begin position="267"/>
        <end position="526"/>
    </location>
</feature>
<comment type="function">
    <text evidence="7">The UvrABC repair system catalyzes the recognition and processing of DNA lesions. UvrC both incises the 5' and 3' sides of the lesion. The N-terminal half is responsible for the 3' incision and the C-terminal half is responsible for the 5' incision.</text>
</comment>
<evidence type="ECO:0000313" key="12">
    <source>
        <dbReference type="EMBL" id="MDH7452729.1"/>
    </source>
</evidence>
<dbReference type="Gene3D" id="3.30.420.340">
    <property type="entry name" value="UvrC, RNAse H endonuclease domain"/>
    <property type="match status" value="1"/>
</dbReference>
<keyword evidence="2 7" id="KW-0227">DNA damage</keyword>
<comment type="subcellular location">
    <subcellularLocation>
        <location evidence="7">Cytoplasm</location>
    </subcellularLocation>
</comment>
<dbReference type="SUPFAM" id="SSF47781">
    <property type="entry name" value="RuvA domain 2-like"/>
    <property type="match status" value="1"/>
</dbReference>
<evidence type="ECO:0000256" key="4">
    <source>
        <dbReference type="ARBA" id="ARBA00022881"/>
    </source>
</evidence>
<protein>
    <recommendedName>
        <fullName evidence="7">UvrABC system protein C</fullName>
        <shortName evidence="7">Protein UvrC</shortName>
    </recommendedName>
    <alternativeName>
        <fullName evidence="7">Excinuclease ABC subunit C</fullName>
    </alternativeName>
</protein>
<dbReference type="PROSITE" id="PS50165">
    <property type="entry name" value="UVRC"/>
    <property type="match status" value="1"/>
</dbReference>
<dbReference type="SUPFAM" id="SSF46600">
    <property type="entry name" value="C-terminal UvrC-binding domain of UvrB"/>
    <property type="match status" value="1"/>
</dbReference>
<dbReference type="Pfam" id="PF01541">
    <property type="entry name" value="GIY-YIG"/>
    <property type="match status" value="1"/>
</dbReference>
<keyword evidence="3 7" id="KW-0228">DNA excision</keyword>
<evidence type="ECO:0000313" key="13">
    <source>
        <dbReference type="Proteomes" id="UP001160550"/>
    </source>
</evidence>
<dbReference type="Proteomes" id="UP001160550">
    <property type="component" value="Unassembled WGS sequence"/>
</dbReference>
<dbReference type="InterPro" id="IPR010994">
    <property type="entry name" value="RuvA_2-like"/>
</dbReference>
<gene>
    <name evidence="7 12" type="primary">uvrC</name>
    <name evidence="12" type="ORF">QF205_06490</name>
</gene>
<feature type="domain" description="UVR" evidence="9">
    <location>
        <begin position="217"/>
        <end position="252"/>
    </location>
</feature>
<dbReference type="Pfam" id="PF22920">
    <property type="entry name" value="UvrC_RNaseH"/>
    <property type="match status" value="1"/>
</dbReference>
<keyword evidence="1 7" id="KW-0963">Cytoplasm</keyword>
<feature type="compositionally biased region" description="Low complexity" evidence="8">
    <location>
        <begin position="485"/>
        <end position="497"/>
    </location>
</feature>
<dbReference type="InterPro" id="IPR047296">
    <property type="entry name" value="GIY-YIG_UvrC_Cho"/>
</dbReference>
<sequence>MTGDRSVPGTGSPPDDAPFDGKAFARGLSTAPGVYRMIAADGSVLYVGKAGALRKRVASYFANTPKASRTLAMLSQVARMEVTVTRTEGEALLLENQLIKSLRPRYNVLLRDDKSYPYVLVTQEPWPRLALHRGPRSVPGRYFGPYPGVTAVRETLNMMHKLFKLRSCEDSVFRNRSRPCLQHQIGRCTAPCVGLVPAREYADAVRRATLFLEGRSDELTRELGEAMEAASARLDFEEAARLRDLVASVRTLQARQYVDGRAAELDVLAVAMQGSQACVLLLAFRDGRNLGTRAFFPKTNGSDNPAEVLAAFVSQYYGEQPAPREIVLDRAIEDIELLEEAFTAATGRKVQIRHSVRGERAGYLDLARRNAEMSLATEIGSRAAQRARLDSLCELLGLVRAPSRIECFDISHTMGEATVASCVVFDAEGPVRGQYRRYNIAGIEPGDDYAAMQQALTRRFRRAAEARDASSLPTTAGAAAGGDGADTTQPDTGAAAAREAGPSGVLPDLLLIDGGAGQVAQARAVLDAFGIPAAGGPGESGVIVVGVAKGEERRAGHERLLLPDGRELRPGTDSPGLQLIQQVRDEAHRFAITGHRGRRQKARSVSRLEDIPGIGPRRRASLLKHFGGLAGLKAAGIEEIARVEGVNAALAGRIYATLHGLPDAVPPGTPPTSR</sequence>
<keyword evidence="4 7" id="KW-0267">Excision nuclease</keyword>
<dbReference type="Gene3D" id="4.10.860.10">
    <property type="entry name" value="UVR domain"/>
    <property type="match status" value="1"/>
</dbReference>
<dbReference type="InterPro" id="IPR050066">
    <property type="entry name" value="UvrABC_protein_C"/>
</dbReference>
<proteinExistence type="inferred from homology"/>
<evidence type="ECO:0000256" key="2">
    <source>
        <dbReference type="ARBA" id="ARBA00022763"/>
    </source>
</evidence>
<evidence type="ECO:0000256" key="5">
    <source>
        <dbReference type="ARBA" id="ARBA00023204"/>
    </source>
</evidence>
<dbReference type="Pfam" id="PF02151">
    <property type="entry name" value="UVR"/>
    <property type="match status" value="1"/>
</dbReference>
<name>A0ABT6MQ56_9GAMM</name>
<dbReference type="InterPro" id="IPR036876">
    <property type="entry name" value="UVR_dom_sf"/>
</dbReference>
<dbReference type="InterPro" id="IPR001162">
    <property type="entry name" value="UvrC_RNase_H_dom"/>
</dbReference>